<sequence>MSHNLDLKGLNINKSKIVEPVYSENSESPNYSPTRSQIKFGLDKILKQNIIRRLENEQTEEYRKIFYEYLEEKEINIYFFDWFSQYCEENKINYPFKNQVSTIGVIDNNWKTKDNEIIRSEYPPQQTITIEFARMEIEASPFKDTIREHIIMKKELIKIKISNILLNKNTRKNKNINLQKEKLNVINVEK</sequence>
<feature type="non-terminal residue" evidence="2">
    <location>
        <position position="1"/>
    </location>
</feature>
<dbReference type="Proteomes" id="UP000257109">
    <property type="component" value="Unassembled WGS sequence"/>
</dbReference>
<accession>A0A371HTP5</accession>
<feature type="domain" description="DUF7588" evidence="1">
    <location>
        <begin position="56"/>
        <end position="95"/>
    </location>
</feature>
<name>A0A371HTP5_MUCPR</name>
<reference evidence="2" key="1">
    <citation type="submission" date="2018-05" db="EMBL/GenBank/DDBJ databases">
        <title>Draft genome of Mucuna pruriens seed.</title>
        <authorList>
            <person name="Nnadi N.E."/>
            <person name="Vos R."/>
            <person name="Hasami M.H."/>
            <person name="Devisetty U.K."/>
            <person name="Aguiy J.C."/>
        </authorList>
    </citation>
    <scope>NUCLEOTIDE SEQUENCE [LARGE SCALE GENOMIC DNA]</scope>
    <source>
        <strain evidence="2">JCA_2017</strain>
    </source>
</reference>
<evidence type="ECO:0000313" key="3">
    <source>
        <dbReference type="Proteomes" id="UP000257109"/>
    </source>
</evidence>
<keyword evidence="3" id="KW-1185">Reference proteome</keyword>
<proteinExistence type="predicted"/>
<dbReference type="AlphaFoldDB" id="A0A371HTP5"/>
<comment type="caution">
    <text evidence="2">The sequence shown here is derived from an EMBL/GenBank/DDBJ whole genome shotgun (WGS) entry which is preliminary data.</text>
</comment>
<dbReference type="EMBL" id="QJKJ01001758">
    <property type="protein sequence ID" value="RDY06064.1"/>
    <property type="molecule type" value="Genomic_DNA"/>
</dbReference>
<organism evidence="2 3">
    <name type="scientific">Mucuna pruriens</name>
    <name type="common">Velvet bean</name>
    <name type="synonym">Dolichos pruriens</name>
    <dbReference type="NCBI Taxonomy" id="157652"/>
    <lineage>
        <taxon>Eukaryota</taxon>
        <taxon>Viridiplantae</taxon>
        <taxon>Streptophyta</taxon>
        <taxon>Embryophyta</taxon>
        <taxon>Tracheophyta</taxon>
        <taxon>Spermatophyta</taxon>
        <taxon>Magnoliopsida</taxon>
        <taxon>eudicotyledons</taxon>
        <taxon>Gunneridae</taxon>
        <taxon>Pentapetalae</taxon>
        <taxon>rosids</taxon>
        <taxon>fabids</taxon>
        <taxon>Fabales</taxon>
        <taxon>Fabaceae</taxon>
        <taxon>Papilionoideae</taxon>
        <taxon>50 kb inversion clade</taxon>
        <taxon>NPAAA clade</taxon>
        <taxon>indigoferoid/millettioid clade</taxon>
        <taxon>Phaseoleae</taxon>
        <taxon>Mucuna</taxon>
    </lineage>
</organism>
<evidence type="ECO:0000313" key="2">
    <source>
        <dbReference type="EMBL" id="RDY06064.1"/>
    </source>
</evidence>
<dbReference type="InterPro" id="IPR056010">
    <property type="entry name" value="DUF7588"/>
</dbReference>
<gene>
    <name evidence="2" type="ORF">CR513_10018</name>
</gene>
<evidence type="ECO:0000259" key="1">
    <source>
        <dbReference type="Pfam" id="PF24496"/>
    </source>
</evidence>
<protein>
    <recommendedName>
        <fullName evidence="1">DUF7588 domain-containing protein</fullName>
    </recommendedName>
</protein>
<dbReference type="Pfam" id="PF24496">
    <property type="entry name" value="DUF7588"/>
    <property type="match status" value="1"/>
</dbReference>